<evidence type="ECO:0000259" key="2">
    <source>
        <dbReference type="Pfam" id="PF13205"/>
    </source>
</evidence>
<dbReference type="RefSeq" id="WP_309532282.1">
    <property type="nucleotide sequence ID" value="NZ_CP133721.1"/>
</dbReference>
<evidence type="ECO:0000313" key="4">
    <source>
        <dbReference type="Proteomes" id="UP001180481"/>
    </source>
</evidence>
<proteinExistence type="predicted"/>
<keyword evidence="1" id="KW-0732">Signal</keyword>
<accession>A0ABY9RBI3</accession>
<protein>
    <submittedName>
        <fullName evidence="3">Ig-like domain-containing protein</fullName>
    </submittedName>
</protein>
<dbReference type="Proteomes" id="UP001180481">
    <property type="component" value="Chromosome"/>
</dbReference>
<evidence type="ECO:0000313" key="3">
    <source>
        <dbReference type="EMBL" id="WMW77955.1"/>
    </source>
</evidence>
<organism evidence="3 4">
    <name type="scientific">Flavobacterium nakdongensis</name>
    <dbReference type="NCBI Taxonomy" id="3073563"/>
    <lineage>
        <taxon>Bacteria</taxon>
        <taxon>Pseudomonadati</taxon>
        <taxon>Bacteroidota</taxon>
        <taxon>Flavobacteriia</taxon>
        <taxon>Flavobacteriales</taxon>
        <taxon>Flavobacteriaceae</taxon>
        <taxon>Flavobacterium</taxon>
    </lineage>
</organism>
<reference evidence="3" key="1">
    <citation type="submission" date="2023-09" db="EMBL/GenBank/DDBJ databases">
        <title>Flavobacterium sp. 20NA77.7 isolated from freshwater.</title>
        <authorList>
            <person name="Le V."/>
            <person name="Ko S.-R."/>
            <person name="Ahn C.-Y."/>
            <person name="Oh H.-M."/>
        </authorList>
    </citation>
    <scope>NUCLEOTIDE SEQUENCE</scope>
    <source>
        <strain evidence="3">20NA77.7</strain>
    </source>
</reference>
<keyword evidence="4" id="KW-1185">Reference proteome</keyword>
<name>A0ABY9RBI3_9FLAO</name>
<gene>
    <name evidence="3" type="ORF">RF683_00490</name>
</gene>
<dbReference type="InterPro" id="IPR032812">
    <property type="entry name" value="SbsA_Ig"/>
</dbReference>
<feature type="domain" description="SbsA Ig-like" evidence="2">
    <location>
        <begin position="31"/>
        <end position="133"/>
    </location>
</feature>
<dbReference type="EMBL" id="CP133721">
    <property type="protein sequence ID" value="WMW77955.1"/>
    <property type="molecule type" value="Genomic_DNA"/>
</dbReference>
<dbReference type="PROSITE" id="PS51257">
    <property type="entry name" value="PROKAR_LIPOPROTEIN"/>
    <property type="match status" value="1"/>
</dbReference>
<dbReference type="Pfam" id="PF13205">
    <property type="entry name" value="Big_5"/>
    <property type="match status" value="1"/>
</dbReference>
<sequence length="534" mass="61384">MKLHSFIVTLLFSALLVGCAKRGYITGGPKDTIAPEIVKSNPKNYQTNFTGKTIRIDFSEYIKIKDINKQLIISPPMAKKPNITPQGSASKYIAIEILDSLKPNTTYSFNFGQSITDYNEGNPYSQFKYVFSTGNYVDSLKVIGKVEDAFEENTEDFVNVMLYEATTFKDSTIYKDVPVYVTNTLEKNTSFSLENIKEGTYYIAALKDKNNDFKFQAKSEKIAFLKEPIKLPSKEQYTLKLFKEKQPLKTFKPTQESNNKLFLGFEGDPKNLKISYKKNGVVEPLLHTRHPGENKDTLQLFIPKNIKDSIAVLIERESYSKTYNVKINNLKEADSLLITLKDATHNTYKDLPKLKTSTPIKKINESLIHLIRKDSSKVTFSTKINTYNQEVELIFDKEENENYTLKLFPNAIEDIYESKNDSLKFTFASGQLSDYGNLNLRLKNCKKFPFVVELLADDKTVVGTAYCEKETSVFFESIKPSLYTVRIYYDENKNKEWDTGNLLEKRQPEPLFYMPGKIDVRANWDVDQEFELTN</sequence>
<evidence type="ECO:0000256" key="1">
    <source>
        <dbReference type="ARBA" id="ARBA00022729"/>
    </source>
</evidence>